<dbReference type="SUPFAM" id="SSF52200">
    <property type="entry name" value="Toll/Interleukin receptor TIR domain"/>
    <property type="match status" value="1"/>
</dbReference>
<keyword evidence="11" id="KW-1185">Reference proteome</keyword>
<dbReference type="Gene3D" id="3.80.10.10">
    <property type="entry name" value="Ribonuclease Inhibitor"/>
    <property type="match status" value="2"/>
</dbReference>
<dbReference type="GO" id="GO:0061809">
    <property type="term" value="F:NAD+ nucleosidase activity, cyclic ADP-ribose generating"/>
    <property type="evidence" value="ECO:0007669"/>
    <property type="project" value="UniProtKB-EC"/>
</dbReference>
<dbReference type="SMART" id="SM00369">
    <property type="entry name" value="LRR_TYP"/>
    <property type="match status" value="3"/>
</dbReference>
<proteinExistence type="predicted"/>
<feature type="region of interest" description="Disordered" evidence="8">
    <location>
        <begin position="1138"/>
        <end position="1167"/>
    </location>
</feature>
<dbReference type="Pfam" id="PF00931">
    <property type="entry name" value="NB-ARC"/>
    <property type="match status" value="1"/>
</dbReference>
<dbReference type="EMBL" id="JAZDWU010000008">
    <property type="protein sequence ID" value="KAK9993089.1"/>
    <property type="molecule type" value="Genomic_DNA"/>
</dbReference>
<dbReference type="InterPro" id="IPR002182">
    <property type="entry name" value="NB-ARC"/>
</dbReference>
<evidence type="ECO:0000256" key="2">
    <source>
        <dbReference type="ARBA" id="ARBA00022614"/>
    </source>
</evidence>
<dbReference type="Gene3D" id="1.10.8.430">
    <property type="entry name" value="Helical domain of apoptotic protease-activating factors"/>
    <property type="match status" value="1"/>
</dbReference>
<dbReference type="PANTHER" id="PTHR11017">
    <property type="entry name" value="LEUCINE-RICH REPEAT-CONTAINING PROTEIN"/>
    <property type="match status" value="1"/>
</dbReference>
<dbReference type="Gene3D" id="3.40.50.300">
    <property type="entry name" value="P-loop containing nucleotide triphosphate hydrolases"/>
    <property type="match status" value="1"/>
</dbReference>
<keyword evidence="3" id="KW-0677">Repeat</keyword>
<dbReference type="EC" id="3.2.2.6" evidence="1"/>
<dbReference type="PRINTS" id="PR00364">
    <property type="entry name" value="DISEASERSIST"/>
</dbReference>
<dbReference type="InterPro" id="IPR042197">
    <property type="entry name" value="Apaf_helical"/>
</dbReference>
<evidence type="ECO:0000256" key="6">
    <source>
        <dbReference type="ARBA" id="ARBA00023027"/>
    </source>
</evidence>
<dbReference type="PANTHER" id="PTHR11017:SF559">
    <property type="entry name" value="DISEASE RESISTANCE PROTEIN CHL1"/>
    <property type="match status" value="1"/>
</dbReference>
<sequence length="1167" mass="133212">MLRMASIRNPGILSSSSTSSSRRWVYDVFLSFRGMDTRNNFISHLYFALKQKGIFTFKDNEGLERGEFISPELLKAIEESKFAIVILSRNYASSTWCLDELAKIVECMKQMKMTVIPIFYDVNPSDVRKQMGTFAQAFAKHEKCFKKNIKKVQTWRDALREVANLYGWHLQDRPEAEFIQDIVKVIVDKLSSTFSIDTKSLPGIDFRVEKLKSHLVLESNDVRIIGIWGMGGMGKTTLARVVYDMVSNQFEACSFIANVREVYEKYGLLQLQQTLMNGLLMDKDMVVQDVDTGVFMIQNRLRHKKVLLILDDVNELDQIKKLAGENDWFGLGSRVIITTRDKHLLVSRKVDGIYEVEGLNCDEALHLFNMKAFGKEHPTKDYLELSKAFVRYANGLPLAIEILGSFLFNRSIAEWESELDRLKEFSEQTILSVLQISYDGLRDTEKEIFLNIACFFCDKDQDRVMEILNYLELYPKIGLRILIDKSLVKLQHNQLWMHDLLQEMGRHKVHQESPKDPGKRSRLWLYKDINNVLTRNTGTAAIQSIVLKLPKPKEAHWNLESFLKMHCLKFLIIDNVHLMHDPKHLPSDLIFLQWNWYPSKYFPSSLQAKTFESLKVIKLNKSLQLIEAPDLTKIPILEKLVLKYCLKLCELHPSVRVHKKLTLLNLKGCKNLRSLPRKFEMESLEILILSNCSKVKRIPEFGENMERVSKLYLDGTAISKLPTSIENLTGLASLDVGDCKNLMSLPSTFFNLKLTKDLNLSGCSKLLENLGITKSVVELDTQPLPSSNALFKTLKNLAFGGFKLLPFYSMPRNLDFMGLLSTSLLAMSSLTCLNLSYCNLNAIPNDICRLSSLQFLWLSGNHFVCLPESISQLSVLHMLVVEHCTSLRAFPKLPSSIDYIYGNGCTSLETIPDLLRPNSFRDRQLWISDSSKLADNEGLIDIFFAVIKKHSQGFDPFIYDIIIPGSEIPEWFSHQSMGPEVKLNIKKPYSNCWNEWMGISICVAFCPHPCHNKDSLHWLLIANGKEISSLPGTATIVVLSDNILLQYLSQSFKDNEEGLNVFRECYENGFSQIGLRIETGFKVKKCGFRMVYKRDTEDLNRFMAQRGNNDITPYEGINVQEDSFGHSAVVAEGNKAKRSCDNYDGAGPSGEGSSNDIPNPKRIKRLT</sequence>
<dbReference type="Pfam" id="PF23286">
    <property type="entry name" value="LRR_13"/>
    <property type="match status" value="1"/>
</dbReference>
<comment type="catalytic activity">
    <reaction evidence="7">
        <text>NAD(+) + H2O = ADP-D-ribose + nicotinamide + H(+)</text>
        <dbReference type="Rhea" id="RHEA:16301"/>
        <dbReference type="ChEBI" id="CHEBI:15377"/>
        <dbReference type="ChEBI" id="CHEBI:15378"/>
        <dbReference type="ChEBI" id="CHEBI:17154"/>
        <dbReference type="ChEBI" id="CHEBI:57540"/>
        <dbReference type="ChEBI" id="CHEBI:57967"/>
        <dbReference type="EC" id="3.2.2.6"/>
    </reaction>
    <physiologicalReaction direction="left-to-right" evidence="7">
        <dbReference type="Rhea" id="RHEA:16302"/>
    </physiologicalReaction>
</comment>
<evidence type="ECO:0000256" key="7">
    <source>
        <dbReference type="ARBA" id="ARBA00047304"/>
    </source>
</evidence>
<dbReference type="PROSITE" id="PS51450">
    <property type="entry name" value="LRR"/>
    <property type="match status" value="1"/>
</dbReference>
<dbReference type="InterPro" id="IPR035897">
    <property type="entry name" value="Toll_tir_struct_dom_sf"/>
</dbReference>
<gene>
    <name evidence="10" type="ORF">SO802_022792</name>
</gene>
<dbReference type="Proteomes" id="UP001459277">
    <property type="component" value="Unassembled WGS sequence"/>
</dbReference>
<dbReference type="InterPro" id="IPR058546">
    <property type="entry name" value="RPS4B/Roq1-like_LRR"/>
</dbReference>
<dbReference type="Pfam" id="PF01582">
    <property type="entry name" value="TIR"/>
    <property type="match status" value="1"/>
</dbReference>
<comment type="caution">
    <text evidence="10">The sequence shown here is derived from an EMBL/GenBank/DDBJ whole genome shotgun (WGS) entry which is preliminary data.</text>
</comment>
<dbReference type="Pfam" id="PF23282">
    <property type="entry name" value="WHD_ROQ1"/>
    <property type="match status" value="1"/>
</dbReference>
<evidence type="ECO:0000256" key="8">
    <source>
        <dbReference type="SAM" id="MobiDB-lite"/>
    </source>
</evidence>
<dbReference type="Pfam" id="PF20160">
    <property type="entry name" value="C-JID"/>
    <property type="match status" value="1"/>
</dbReference>
<feature type="domain" description="TIR" evidence="9">
    <location>
        <begin position="24"/>
        <end position="190"/>
    </location>
</feature>
<dbReference type="InterPro" id="IPR058192">
    <property type="entry name" value="WHD_ROQ1-like"/>
</dbReference>
<dbReference type="SMART" id="SM00255">
    <property type="entry name" value="TIR"/>
    <property type="match status" value="1"/>
</dbReference>
<keyword evidence="2" id="KW-0433">Leucine-rich repeat</keyword>
<evidence type="ECO:0000256" key="1">
    <source>
        <dbReference type="ARBA" id="ARBA00011982"/>
    </source>
</evidence>
<evidence type="ECO:0000259" key="9">
    <source>
        <dbReference type="PROSITE" id="PS50104"/>
    </source>
</evidence>
<protein>
    <recommendedName>
        <fullName evidence="1">ADP-ribosyl cyclase/cyclic ADP-ribose hydrolase</fullName>
        <ecNumber evidence="1">3.2.2.6</ecNumber>
    </recommendedName>
</protein>
<evidence type="ECO:0000313" key="10">
    <source>
        <dbReference type="EMBL" id="KAK9993089.1"/>
    </source>
</evidence>
<dbReference type="FunFam" id="3.40.50.10140:FF:000007">
    <property type="entry name" value="Disease resistance protein (TIR-NBS-LRR class)"/>
    <property type="match status" value="1"/>
</dbReference>
<dbReference type="InterPro" id="IPR000157">
    <property type="entry name" value="TIR_dom"/>
</dbReference>
<dbReference type="InterPro" id="IPR001611">
    <property type="entry name" value="Leu-rich_rpt"/>
</dbReference>
<reference evidence="10 11" key="1">
    <citation type="submission" date="2024-01" db="EMBL/GenBank/DDBJ databases">
        <title>A telomere-to-telomere, gap-free genome of sweet tea (Lithocarpus litseifolius).</title>
        <authorList>
            <person name="Zhou J."/>
        </authorList>
    </citation>
    <scope>NUCLEOTIDE SEQUENCE [LARGE SCALE GENOMIC DNA]</scope>
    <source>
        <strain evidence="10">Zhou-2022a</strain>
        <tissue evidence="10">Leaf</tissue>
    </source>
</reference>
<keyword evidence="5" id="KW-0611">Plant defense</keyword>
<dbReference type="SUPFAM" id="SSF52047">
    <property type="entry name" value="RNI-like"/>
    <property type="match status" value="1"/>
</dbReference>
<accession>A0AAW2C7I7</accession>
<keyword evidence="4" id="KW-0378">Hydrolase</keyword>
<dbReference type="InterPro" id="IPR044974">
    <property type="entry name" value="Disease_R_plants"/>
</dbReference>
<dbReference type="InterPro" id="IPR036390">
    <property type="entry name" value="WH_DNA-bd_sf"/>
</dbReference>
<organism evidence="10 11">
    <name type="scientific">Lithocarpus litseifolius</name>
    <dbReference type="NCBI Taxonomy" id="425828"/>
    <lineage>
        <taxon>Eukaryota</taxon>
        <taxon>Viridiplantae</taxon>
        <taxon>Streptophyta</taxon>
        <taxon>Embryophyta</taxon>
        <taxon>Tracheophyta</taxon>
        <taxon>Spermatophyta</taxon>
        <taxon>Magnoliopsida</taxon>
        <taxon>eudicotyledons</taxon>
        <taxon>Gunneridae</taxon>
        <taxon>Pentapetalae</taxon>
        <taxon>rosids</taxon>
        <taxon>fabids</taxon>
        <taxon>Fagales</taxon>
        <taxon>Fagaceae</taxon>
        <taxon>Lithocarpus</taxon>
    </lineage>
</organism>
<dbReference type="InterPro" id="IPR003591">
    <property type="entry name" value="Leu-rich_rpt_typical-subtyp"/>
</dbReference>
<evidence type="ECO:0000256" key="5">
    <source>
        <dbReference type="ARBA" id="ARBA00022821"/>
    </source>
</evidence>
<evidence type="ECO:0000256" key="4">
    <source>
        <dbReference type="ARBA" id="ARBA00022801"/>
    </source>
</evidence>
<dbReference type="GO" id="GO:0007165">
    <property type="term" value="P:signal transduction"/>
    <property type="evidence" value="ECO:0007669"/>
    <property type="project" value="InterPro"/>
</dbReference>
<dbReference type="InterPro" id="IPR032675">
    <property type="entry name" value="LRR_dom_sf"/>
</dbReference>
<dbReference type="SUPFAM" id="SSF52540">
    <property type="entry name" value="P-loop containing nucleoside triphosphate hydrolases"/>
    <property type="match status" value="1"/>
</dbReference>
<dbReference type="AlphaFoldDB" id="A0AAW2C7I7"/>
<dbReference type="Pfam" id="PF00560">
    <property type="entry name" value="LRR_1"/>
    <property type="match status" value="2"/>
</dbReference>
<dbReference type="PROSITE" id="PS50104">
    <property type="entry name" value="TIR"/>
    <property type="match status" value="1"/>
</dbReference>
<evidence type="ECO:0000256" key="3">
    <source>
        <dbReference type="ARBA" id="ARBA00022737"/>
    </source>
</evidence>
<dbReference type="Gene3D" id="3.40.50.10140">
    <property type="entry name" value="Toll/interleukin-1 receptor homology (TIR) domain"/>
    <property type="match status" value="1"/>
</dbReference>
<dbReference type="InterPro" id="IPR045344">
    <property type="entry name" value="C-JID"/>
</dbReference>
<dbReference type="SUPFAM" id="SSF46785">
    <property type="entry name" value="Winged helix' DNA-binding domain"/>
    <property type="match status" value="1"/>
</dbReference>
<keyword evidence="6" id="KW-0520">NAD</keyword>
<dbReference type="GO" id="GO:0043531">
    <property type="term" value="F:ADP binding"/>
    <property type="evidence" value="ECO:0007669"/>
    <property type="project" value="InterPro"/>
</dbReference>
<evidence type="ECO:0000313" key="11">
    <source>
        <dbReference type="Proteomes" id="UP001459277"/>
    </source>
</evidence>
<dbReference type="InterPro" id="IPR027417">
    <property type="entry name" value="P-loop_NTPase"/>
</dbReference>
<dbReference type="GO" id="GO:0006952">
    <property type="term" value="P:defense response"/>
    <property type="evidence" value="ECO:0007669"/>
    <property type="project" value="UniProtKB-KW"/>
</dbReference>
<name>A0AAW2C7I7_9ROSI</name>